<dbReference type="PANTHER" id="PTHR16515:SF37">
    <property type="entry name" value="PR DOMAIN ZINC FINGER PROTEIN 2"/>
    <property type="match status" value="1"/>
</dbReference>
<keyword evidence="1" id="KW-0479">Metal-binding</keyword>
<sequence>AAVCVCNVAGYMLNPLVICTENALSSSECDLTTAFATTNSANLVTLSQPLDPTLNLPGHVFLTDQIALNPPIVESTPVSEVPFTPTCTIALEAPGSVVPAAITLQENTAESPAPTQMVVNHIEQQQIVSVPNPQTADPTILVSSIAESVTLSTAVIPDCPSVAESIPDPEPVVSPEPPTAKDEDAANSSVSIPEISTETSPPSEKAEEEEPLNNTPADVQQQTFTKNFICNVCDKLFHSMKELGHHVGDHADEWPYKCEFCVLLFGKPSALLDHRSSLHVKKRQASDRTLVCKKDVSWECEQRSNQVALSCLHLL</sequence>
<reference evidence="4" key="1">
    <citation type="submission" date="2023-09" db="UniProtKB">
        <authorList>
            <consortium name="Ensembl"/>
        </authorList>
    </citation>
    <scope>IDENTIFICATION</scope>
</reference>
<dbReference type="GO" id="GO:0005634">
    <property type="term" value="C:nucleus"/>
    <property type="evidence" value="ECO:0007669"/>
    <property type="project" value="TreeGrafter"/>
</dbReference>
<dbReference type="FunFam" id="3.30.160.60:FF:003271">
    <property type="entry name" value="PR domain-containing 2, with ZNF domain a"/>
    <property type="match status" value="1"/>
</dbReference>
<evidence type="ECO:0000259" key="3">
    <source>
        <dbReference type="PROSITE" id="PS50157"/>
    </source>
</evidence>
<keyword evidence="1" id="KW-0862">Zinc</keyword>
<name>A0A3B5A2G7_9TELE</name>
<organism evidence="4">
    <name type="scientific">Stegastes partitus</name>
    <name type="common">bicolor damselfish</name>
    <dbReference type="NCBI Taxonomy" id="144197"/>
    <lineage>
        <taxon>Eukaryota</taxon>
        <taxon>Metazoa</taxon>
        <taxon>Chordata</taxon>
        <taxon>Craniata</taxon>
        <taxon>Vertebrata</taxon>
        <taxon>Euteleostomi</taxon>
        <taxon>Actinopterygii</taxon>
        <taxon>Neopterygii</taxon>
        <taxon>Teleostei</taxon>
        <taxon>Neoteleostei</taxon>
        <taxon>Acanthomorphata</taxon>
        <taxon>Ovalentaria</taxon>
        <taxon>Pomacentridae</taxon>
        <taxon>Stegastes</taxon>
    </lineage>
</organism>
<accession>A0A3B5A2G7</accession>
<dbReference type="InterPro" id="IPR013087">
    <property type="entry name" value="Znf_C2H2_type"/>
</dbReference>
<feature type="compositionally biased region" description="Pro residues" evidence="2">
    <location>
        <begin position="168"/>
        <end position="178"/>
    </location>
</feature>
<dbReference type="InterPro" id="IPR050331">
    <property type="entry name" value="Zinc_finger"/>
</dbReference>
<evidence type="ECO:0000256" key="2">
    <source>
        <dbReference type="SAM" id="MobiDB-lite"/>
    </source>
</evidence>
<dbReference type="PROSITE" id="PS00028">
    <property type="entry name" value="ZINC_FINGER_C2H2_1"/>
    <property type="match status" value="2"/>
</dbReference>
<feature type="domain" description="C2H2-type" evidence="3">
    <location>
        <begin position="256"/>
        <end position="284"/>
    </location>
</feature>
<dbReference type="SMART" id="SM00355">
    <property type="entry name" value="ZnF_C2H2"/>
    <property type="match status" value="2"/>
</dbReference>
<dbReference type="PANTHER" id="PTHR16515">
    <property type="entry name" value="PR DOMAIN ZINC FINGER PROTEIN"/>
    <property type="match status" value="1"/>
</dbReference>
<feature type="domain" description="C2H2-type" evidence="3">
    <location>
        <begin position="228"/>
        <end position="255"/>
    </location>
</feature>
<protein>
    <recommendedName>
        <fullName evidence="3">C2H2-type domain-containing protein</fullName>
    </recommendedName>
</protein>
<dbReference type="GO" id="GO:0010468">
    <property type="term" value="P:regulation of gene expression"/>
    <property type="evidence" value="ECO:0007669"/>
    <property type="project" value="TreeGrafter"/>
</dbReference>
<evidence type="ECO:0000313" key="4">
    <source>
        <dbReference type="Ensembl" id="ENSSPAP00000014810.1"/>
    </source>
</evidence>
<dbReference type="Gene3D" id="3.30.160.60">
    <property type="entry name" value="Classic Zinc Finger"/>
    <property type="match status" value="1"/>
</dbReference>
<keyword evidence="1" id="KW-0863">Zinc-finger</keyword>
<dbReference type="SUPFAM" id="SSF57667">
    <property type="entry name" value="beta-beta-alpha zinc fingers"/>
    <property type="match status" value="1"/>
</dbReference>
<dbReference type="GO" id="GO:0008270">
    <property type="term" value="F:zinc ion binding"/>
    <property type="evidence" value="ECO:0007669"/>
    <property type="project" value="UniProtKB-KW"/>
</dbReference>
<evidence type="ECO:0000256" key="1">
    <source>
        <dbReference type="PROSITE-ProRule" id="PRU00042"/>
    </source>
</evidence>
<dbReference type="PROSITE" id="PS50157">
    <property type="entry name" value="ZINC_FINGER_C2H2_2"/>
    <property type="match status" value="2"/>
</dbReference>
<dbReference type="STRING" id="144197.ENSSPAP00000014810"/>
<dbReference type="AlphaFoldDB" id="A0A3B5A2G7"/>
<dbReference type="InterPro" id="IPR036236">
    <property type="entry name" value="Znf_C2H2_sf"/>
</dbReference>
<dbReference type="Ensembl" id="ENSSPAT00000015053.1">
    <property type="protein sequence ID" value="ENSSPAP00000014810.1"/>
    <property type="gene ID" value="ENSSPAG00000011170.1"/>
</dbReference>
<dbReference type="GeneTree" id="ENSGT00940000167828"/>
<proteinExistence type="predicted"/>
<feature type="region of interest" description="Disordered" evidence="2">
    <location>
        <begin position="161"/>
        <end position="218"/>
    </location>
</feature>